<dbReference type="PANTHER" id="PTHR31672">
    <property type="entry name" value="BNACNNG10540D PROTEIN"/>
    <property type="match status" value="1"/>
</dbReference>
<dbReference type="PANTHER" id="PTHR31672:SF2">
    <property type="entry name" value="F-BOX DOMAIN-CONTAINING PROTEIN"/>
    <property type="match status" value="1"/>
</dbReference>
<dbReference type="AlphaFoldDB" id="A0AAP0NN19"/>
<organism evidence="1 2">
    <name type="scientific">Stephania japonica</name>
    <dbReference type="NCBI Taxonomy" id="461633"/>
    <lineage>
        <taxon>Eukaryota</taxon>
        <taxon>Viridiplantae</taxon>
        <taxon>Streptophyta</taxon>
        <taxon>Embryophyta</taxon>
        <taxon>Tracheophyta</taxon>
        <taxon>Spermatophyta</taxon>
        <taxon>Magnoliopsida</taxon>
        <taxon>Ranunculales</taxon>
        <taxon>Menispermaceae</taxon>
        <taxon>Menispermoideae</taxon>
        <taxon>Cissampelideae</taxon>
        <taxon>Stephania</taxon>
    </lineage>
</organism>
<evidence type="ECO:0000313" key="2">
    <source>
        <dbReference type="Proteomes" id="UP001417504"/>
    </source>
</evidence>
<dbReference type="Proteomes" id="UP001417504">
    <property type="component" value="Unassembled WGS sequence"/>
</dbReference>
<dbReference type="EMBL" id="JBBNAE010000007">
    <property type="protein sequence ID" value="KAK9110276.1"/>
    <property type="molecule type" value="Genomic_DNA"/>
</dbReference>
<evidence type="ECO:0008006" key="3">
    <source>
        <dbReference type="Google" id="ProtNLM"/>
    </source>
</evidence>
<name>A0AAP0NN19_9MAGN</name>
<dbReference type="InterPro" id="IPR015915">
    <property type="entry name" value="Kelch-typ_b-propeller"/>
</dbReference>
<comment type="caution">
    <text evidence="1">The sequence shown here is derived from an EMBL/GenBank/DDBJ whole genome shotgun (WGS) entry which is preliminary data.</text>
</comment>
<evidence type="ECO:0000313" key="1">
    <source>
        <dbReference type="EMBL" id="KAK9110276.1"/>
    </source>
</evidence>
<proteinExistence type="predicted"/>
<reference evidence="1 2" key="1">
    <citation type="submission" date="2024-01" db="EMBL/GenBank/DDBJ databases">
        <title>Genome assemblies of Stephania.</title>
        <authorList>
            <person name="Yang L."/>
        </authorList>
    </citation>
    <scope>NUCLEOTIDE SEQUENCE [LARGE SCALE GENOMIC DNA]</scope>
    <source>
        <strain evidence="1">QJT</strain>
        <tissue evidence="1">Leaf</tissue>
    </source>
</reference>
<dbReference type="SUPFAM" id="SSF117281">
    <property type="entry name" value="Kelch motif"/>
    <property type="match status" value="1"/>
</dbReference>
<accession>A0AAP0NN19</accession>
<dbReference type="InterPro" id="IPR050796">
    <property type="entry name" value="SCF_F-box_component"/>
</dbReference>
<keyword evidence="2" id="KW-1185">Reference proteome</keyword>
<sequence>MIFVEILQMMLPASFLASTAPLPIPSLYFRIETKVFYIHRALNLYFIYIEHCTYTSGGLLLFRIHDPPAVWIVCNPVTNSHRVLPDMIQIRHVYTVGMIPDCFRIRFLLREMSNGCPKRPLQRKQVPTVWHNGLLYFYCFGSKQYPLVAYDMEKRVWFLDLNVRNPSQYLKFPSVMACRDKLFLVWGIWESDYYLIRRVCVWELNMEKLIRWEKFDELPDEISRIISFPCSLSSFECQGYGDLMRFRKDRSKSQFSIIYNLSKRSWDRFRENDLKLTNKVRHKR</sequence>
<gene>
    <name evidence="1" type="ORF">Sjap_018336</name>
</gene>
<protein>
    <recommendedName>
        <fullName evidence="3">F-box associated domain-containing protein</fullName>
    </recommendedName>
</protein>